<feature type="compositionally biased region" description="Acidic residues" evidence="2">
    <location>
        <begin position="64"/>
        <end position="84"/>
    </location>
</feature>
<sequence>MLAAVGVSAGTLSLAGCTTDLGTDDSDDGAAGDDGSEVEDDEPKSSDEHDDEANSSTGDGGDTATDDGDEHADDLEDEGDETDELAANGEAAALIESAEAELDAAGDEFDTAFEETDDPMDDGSHEVETRPIDAHLDAAADDLSAARADASAEQRETIEALEGVVEFFRDFVAVFSALGDAMDEFERWEQYLEVDRWDDAASAAEQAIDYNDDAIERLTITRSTFDEIDAEALDGIDEVDRVEMEASLEKISGLLEMFDVLFTGSGQMAAAMEPFVDGIDALEEDRFDAASSAFSASSDGFEEAYRTFDEGEDDVPVSFQSDLIEMTCQMDALEDATEYYALGAEAFGNGEYERGQSYFAEGESAAERCDHDEITLSLH</sequence>
<proteinExistence type="predicted"/>
<dbReference type="AlphaFoldDB" id="L9VSR0"/>
<organism evidence="3 4">
    <name type="scientific">Natronorubrum tibetense GA33</name>
    <dbReference type="NCBI Taxonomy" id="1114856"/>
    <lineage>
        <taxon>Archaea</taxon>
        <taxon>Methanobacteriati</taxon>
        <taxon>Methanobacteriota</taxon>
        <taxon>Stenosarchaea group</taxon>
        <taxon>Halobacteria</taxon>
        <taxon>Halobacteriales</taxon>
        <taxon>Natrialbaceae</taxon>
        <taxon>Natronorubrum</taxon>
    </lineage>
</organism>
<evidence type="ECO:0000256" key="2">
    <source>
        <dbReference type="SAM" id="MobiDB-lite"/>
    </source>
</evidence>
<evidence type="ECO:0000313" key="4">
    <source>
        <dbReference type="Proteomes" id="UP000011599"/>
    </source>
</evidence>
<reference evidence="3 4" key="1">
    <citation type="journal article" date="2014" name="PLoS Genet.">
        <title>Phylogenetically driven sequencing of extremely halophilic archaea reveals strategies for static and dynamic osmo-response.</title>
        <authorList>
            <person name="Becker E.A."/>
            <person name="Seitzer P.M."/>
            <person name="Tritt A."/>
            <person name="Larsen D."/>
            <person name="Krusor M."/>
            <person name="Yao A.I."/>
            <person name="Wu D."/>
            <person name="Madern D."/>
            <person name="Eisen J.A."/>
            <person name="Darling A.E."/>
            <person name="Facciotti M.T."/>
        </authorList>
    </citation>
    <scope>NUCLEOTIDE SEQUENCE [LARGE SCALE GENOMIC DNA]</scope>
    <source>
        <strain evidence="3 4">GA33</strain>
    </source>
</reference>
<dbReference type="eggNOG" id="arCOG06816">
    <property type="taxonomic scope" value="Archaea"/>
</dbReference>
<dbReference type="STRING" id="1114856.GCA_000383975_02773"/>
<protein>
    <submittedName>
        <fullName evidence="3">Uncharacterized protein</fullName>
    </submittedName>
</protein>
<dbReference type="Proteomes" id="UP000011599">
    <property type="component" value="Unassembled WGS sequence"/>
</dbReference>
<dbReference type="OrthoDB" id="206343at2157"/>
<name>L9VSR0_9EURY</name>
<evidence type="ECO:0000256" key="1">
    <source>
        <dbReference type="SAM" id="Coils"/>
    </source>
</evidence>
<feature type="compositionally biased region" description="Acidic residues" evidence="2">
    <location>
        <begin position="22"/>
        <end position="53"/>
    </location>
</feature>
<feature type="region of interest" description="Disordered" evidence="2">
    <location>
        <begin position="14"/>
        <end position="88"/>
    </location>
</feature>
<accession>L9VSR0</accession>
<keyword evidence="4" id="KW-1185">Reference proteome</keyword>
<dbReference type="EMBL" id="AOHW01000033">
    <property type="protein sequence ID" value="ELY40245.1"/>
    <property type="molecule type" value="Genomic_DNA"/>
</dbReference>
<feature type="coiled-coil region" evidence="1">
    <location>
        <begin position="88"/>
        <end position="156"/>
    </location>
</feature>
<evidence type="ECO:0000313" key="3">
    <source>
        <dbReference type="EMBL" id="ELY40245.1"/>
    </source>
</evidence>
<gene>
    <name evidence="3" type="ORF">C496_11742</name>
</gene>
<keyword evidence="1" id="KW-0175">Coiled coil</keyword>
<comment type="caution">
    <text evidence="3">The sequence shown here is derived from an EMBL/GenBank/DDBJ whole genome shotgun (WGS) entry which is preliminary data.</text>
</comment>
<dbReference type="PATRIC" id="fig|1114856.3.peg.2446"/>